<evidence type="ECO:0000313" key="4">
    <source>
        <dbReference type="Proteomes" id="UP000295510"/>
    </source>
</evidence>
<comment type="caution">
    <text evidence="3">The sequence shown here is derived from an EMBL/GenBank/DDBJ whole genome shotgun (WGS) entry which is preliminary data.</text>
</comment>
<feature type="chain" id="PRO_5020371861" description="Tfp pilus assembly protein FimV" evidence="2">
    <location>
        <begin position="20"/>
        <end position="695"/>
    </location>
</feature>
<keyword evidence="2" id="KW-0732">Signal</keyword>
<reference evidence="3 4" key="1">
    <citation type="submission" date="2019-03" db="EMBL/GenBank/DDBJ databases">
        <title>Genomic Encyclopedia of Type Strains, Phase IV (KMG-IV): sequencing the most valuable type-strain genomes for metagenomic binning, comparative biology and taxonomic classification.</title>
        <authorList>
            <person name="Goeker M."/>
        </authorList>
    </citation>
    <scope>NUCLEOTIDE SEQUENCE [LARGE SCALE GENOMIC DNA]</scope>
    <source>
        <strain evidence="3 4">DSM 19605</strain>
    </source>
</reference>
<accession>A0A4R6UFB9</accession>
<protein>
    <recommendedName>
        <fullName evidence="5">Tfp pilus assembly protein FimV</fullName>
    </recommendedName>
</protein>
<organism evidence="3 4">
    <name type="scientific">Tepidicella xavieri</name>
    <dbReference type="NCBI Taxonomy" id="360241"/>
    <lineage>
        <taxon>Bacteria</taxon>
        <taxon>Pseudomonadati</taxon>
        <taxon>Pseudomonadota</taxon>
        <taxon>Betaproteobacteria</taxon>
        <taxon>Burkholderiales</taxon>
        <taxon>Tepidicella</taxon>
    </lineage>
</organism>
<proteinExistence type="predicted"/>
<feature type="compositionally biased region" description="Low complexity" evidence="1">
    <location>
        <begin position="165"/>
        <end position="180"/>
    </location>
</feature>
<feature type="region of interest" description="Disordered" evidence="1">
    <location>
        <begin position="410"/>
        <end position="431"/>
    </location>
</feature>
<feature type="compositionally biased region" description="Low complexity" evidence="1">
    <location>
        <begin position="272"/>
        <end position="282"/>
    </location>
</feature>
<feature type="region of interest" description="Disordered" evidence="1">
    <location>
        <begin position="222"/>
        <end position="285"/>
    </location>
</feature>
<evidence type="ECO:0008006" key="5">
    <source>
        <dbReference type="Google" id="ProtNLM"/>
    </source>
</evidence>
<evidence type="ECO:0000313" key="3">
    <source>
        <dbReference type="EMBL" id="TDQ43575.1"/>
    </source>
</evidence>
<evidence type="ECO:0000256" key="2">
    <source>
        <dbReference type="SAM" id="SignalP"/>
    </source>
</evidence>
<dbReference type="Proteomes" id="UP000295510">
    <property type="component" value="Unassembled WGS sequence"/>
</dbReference>
<feature type="region of interest" description="Disordered" evidence="1">
    <location>
        <begin position="165"/>
        <end position="195"/>
    </location>
</feature>
<gene>
    <name evidence="3" type="ORF">DFR43_106148</name>
</gene>
<keyword evidence="4" id="KW-1185">Reference proteome</keyword>
<evidence type="ECO:0000256" key="1">
    <source>
        <dbReference type="SAM" id="MobiDB-lite"/>
    </source>
</evidence>
<feature type="compositionally biased region" description="Low complexity" evidence="1">
    <location>
        <begin position="410"/>
        <end position="422"/>
    </location>
</feature>
<name>A0A4R6UFB9_9BURK</name>
<sequence>MLKLAVGSALFVTATQVVAVSLGATQGSVIIGRPLDILVQSRIDASDAATGLCLQAEVIYGDVRVPPTAVSAAIHRIGADGTGALRVQTSEPVNEPIVTLVLQAGCQTPFRRSYTLLADVEPPRAVSSAPGPALAQPSASAATSVAAPVTPPAAPLVLPPPARAVMPAAPATPRTTDAPDLGPQTPIRLSAPAPRPAAVTRMLSKTRPLPVAMAAAAAEDASQPANGAASPVTEAPTGGSRLQLDPVELPSAANPLNPAGSGADDGGGTVAGQGDVAAAADDAAAEQTRALQQEVEALRAEQERLRLALESVNAQLHAAQRASASPTLVYGLGGLSLLLLGGLWYALRMRRQAAAAAAPTAPWWESSLPANSQPTSEPAVVSSSASAAQTADRAVAAAVAVPVQAEVSAAPAPKPAPHAAQPSWLPTGSVDGLEVTDARESMFHEVPITPLNVEALEDLWQRARFCESIGQYAEAMALLNEFVTAHPRASEAPYVLWLHLAATHGTESDQALAQRFYESHYQRLAPAGHDVAAPRHLDDDATLMPSIVRVWPTTAALDLVCQALASQPGAPDGLMRVRTLAAFDDLLMLKGVLDLQDACTDTPGQPGPMDPAGWKSVNDLAARSAAGMAGAAAAAPLLDFEFPAVPEPAAAPVAAPSAAPSPAADDYMLDFDLSDWELAPKAAPPSSDDGDKPQT</sequence>
<dbReference type="AlphaFoldDB" id="A0A4R6UFB9"/>
<dbReference type="EMBL" id="SNYL01000006">
    <property type="protein sequence ID" value="TDQ43575.1"/>
    <property type="molecule type" value="Genomic_DNA"/>
</dbReference>
<feature type="signal peptide" evidence="2">
    <location>
        <begin position="1"/>
        <end position="19"/>
    </location>
</feature>